<keyword evidence="2" id="KW-0503">Monooxygenase</keyword>
<dbReference type="Proteomes" id="UP000247569">
    <property type="component" value="Unassembled WGS sequence"/>
</dbReference>
<dbReference type="EMBL" id="QJKF01000006">
    <property type="protein sequence ID" value="PXX63148.1"/>
    <property type="molecule type" value="Genomic_DNA"/>
</dbReference>
<sequence>MSEARISLGRMLIVAGYLRVADRDRYLAACREVVELARAAQGCLDYSLGADLVEPDRVNVYERWVSRSAVDEFRGAGTSDNDLGAQILGAEVSEFECANEVRL</sequence>
<feature type="domain" description="ABM" evidence="1">
    <location>
        <begin position="17"/>
        <end position="75"/>
    </location>
</feature>
<organism evidence="2 3">
    <name type="scientific">Nocardia tenerifensis</name>
    <dbReference type="NCBI Taxonomy" id="228006"/>
    <lineage>
        <taxon>Bacteria</taxon>
        <taxon>Bacillati</taxon>
        <taxon>Actinomycetota</taxon>
        <taxon>Actinomycetes</taxon>
        <taxon>Mycobacteriales</taxon>
        <taxon>Nocardiaceae</taxon>
        <taxon>Nocardia</taxon>
    </lineage>
</organism>
<evidence type="ECO:0000313" key="3">
    <source>
        <dbReference type="Proteomes" id="UP000247569"/>
    </source>
</evidence>
<evidence type="ECO:0000259" key="1">
    <source>
        <dbReference type="Pfam" id="PF03992"/>
    </source>
</evidence>
<comment type="caution">
    <text evidence="2">The sequence shown here is derived from an EMBL/GenBank/DDBJ whole genome shotgun (WGS) entry which is preliminary data.</text>
</comment>
<keyword evidence="3" id="KW-1185">Reference proteome</keyword>
<dbReference type="AlphaFoldDB" id="A0A318K035"/>
<proteinExistence type="predicted"/>
<accession>A0A318K035</accession>
<dbReference type="InterPro" id="IPR011008">
    <property type="entry name" value="Dimeric_a/b-barrel"/>
</dbReference>
<name>A0A318K035_9NOCA</name>
<dbReference type="InterPro" id="IPR007138">
    <property type="entry name" value="ABM_dom"/>
</dbReference>
<dbReference type="Pfam" id="PF03992">
    <property type="entry name" value="ABM"/>
    <property type="match status" value="1"/>
</dbReference>
<reference evidence="2 3" key="1">
    <citation type="submission" date="2018-05" db="EMBL/GenBank/DDBJ databases">
        <title>Genomic Encyclopedia of Type Strains, Phase IV (KMG-IV): sequencing the most valuable type-strain genomes for metagenomic binning, comparative biology and taxonomic classification.</title>
        <authorList>
            <person name="Goeker M."/>
        </authorList>
    </citation>
    <scope>NUCLEOTIDE SEQUENCE [LARGE SCALE GENOMIC DNA]</scope>
    <source>
        <strain evidence="2 3">DSM 44704</strain>
    </source>
</reference>
<protein>
    <submittedName>
        <fullName evidence="2">Antibiotic biosynthesis monooxygenase</fullName>
    </submittedName>
</protein>
<dbReference type="SUPFAM" id="SSF54909">
    <property type="entry name" value="Dimeric alpha+beta barrel"/>
    <property type="match status" value="1"/>
</dbReference>
<dbReference type="GO" id="GO:0004497">
    <property type="term" value="F:monooxygenase activity"/>
    <property type="evidence" value="ECO:0007669"/>
    <property type="project" value="UniProtKB-KW"/>
</dbReference>
<gene>
    <name evidence="2" type="ORF">DFR70_106205</name>
</gene>
<evidence type="ECO:0000313" key="2">
    <source>
        <dbReference type="EMBL" id="PXX63148.1"/>
    </source>
</evidence>
<keyword evidence="2" id="KW-0560">Oxidoreductase</keyword>
<dbReference type="Gene3D" id="3.30.70.100">
    <property type="match status" value="1"/>
</dbReference>